<accession>A0A9N8ZG53</accession>
<keyword evidence="3 5" id="KW-1133">Transmembrane helix</keyword>
<keyword evidence="2 5" id="KW-0812">Transmembrane</keyword>
<comment type="subcellular location">
    <subcellularLocation>
        <location evidence="1">Membrane</location>
        <topology evidence="1">Multi-pass membrane protein</topology>
    </subcellularLocation>
</comment>
<evidence type="ECO:0000313" key="7">
    <source>
        <dbReference type="Proteomes" id="UP000789739"/>
    </source>
</evidence>
<comment type="caution">
    <text evidence="6">The sequence shown here is derived from an EMBL/GenBank/DDBJ whole genome shotgun (WGS) entry which is preliminary data.</text>
</comment>
<evidence type="ECO:0000313" key="6">
    <source>
        <dbReference type="EMBL" id="CAG8488338.1"/>
    </source>
</evidence>
<feature type="transmembrane region" description="Helical" evidence="5">
    <location>
        <begin position="21"/>
        <end position="42"/>
    </location>
</feature>
<dbReference type="InterPro" id="IPR018499">
    <property type="entry name" value="Tetraspanin/Peripherin"/>
</dbReference>
<dbReference type="OrthoDB" id="2279611at2759"/>
<dbReference type="EMBL" id="CAJVPI010000141">
    <property type="protein sequence ID" value="CAG8488338.1"/>
    <property type="molecule type" value="Genomic_DNA"/>
</dbReference>
<evidence type="ECO:0000256" key="5">
    <source>
        <dbReference type="SAM" id="Phobius"/>
    </source>
</evidence>
<keyword evidence="4 5" id="KW-0472">Membrane</keyword>
<reference evidence="6" key="1">
    <citation type="submission" date="2021-06" db="EMBL/GenBank/DDBJ databases">
        <authorList>
            <person name="Kallberg Y."/>
            <person name="Tangrot J."/>
            <person name="Rosling A."/>
        </authorList>
    </citation>
    <scope>NUCLEOTIDE SEQUENCE</scope>
    <source>
        <strain evidence="6">BR232B</strain>
    </source>
</reference>
<organism evidence="6 7">
    <name type="scientific">Paraglomus brasilianum</name>
    <dbReference type="NCBI Taxonomy" id="144538"/>
    <lineage>
        <taxon>Eukaryota</taxon>
        <taxon>Fungi</taxon>
        <taxon>Fungi incertae sedis</taxon>
        <taxon>Mucoromycota</taxon>
        <taxon>Glomeromycotina</taxon>
        <taxon>Glomeromycetes</taxon>
        <taxon>Paraglomerales</taxon>
        <taxon>Paraglomeraceae</taxon>
        <taxon>Paraglomus</taxon>
    </lineage>
</organism>
<dbReference type="Proteomes" id="UP000789739">
    <property type="component" value="Unassembled WGS sequence"/>
</dbReference>
<feature type="transmembrane region" description="Helical" evidence="5">
    <location>
        <begin position="190"/>
        <end position="213"/>
    </location>
</feature>
<dbReference type="AlphaFoldDB" id="A0A9N8ZG53"/>
<feature type="transmembrane region" description="Helical" evidence="5">
    <location>
        <begin position="57"/>
        <end position="76"/>
    </location>
</feature>
<protein>
    <submittedName>
        <fullName evidence="6">3457_t:CDS:1</fullName>
    </submittedName>
</protein>
<dbReference type="Pfam" id="PF00335">
    <property type="entry name" value="Tetraspanin"/>
    <property type="match status" value="1"/>
</dbReference>
<feature type="transmembrane region" description="Helical" evidence="5">
    <location>
        <begin position="88"/>
        <end position="112"/>
    </location>
</feature>
<keyword evidence="7" id="KW-1185">Reference proteome</keyword>
<sequence>MAKKQRKYNEITPRLKASFAGLEFLYLLTGAVLIVFGIRWLITADDSIRSFVVTESLLLGGIIVGGFVVLSFLLTIPPFLSPLRRKKWLYVHAVMIVLTIIAILTLGARIWFTTLQERKMLGNKWAALNDEGRAEFEDKLQCCGWLNVTQNTAPSNFCTEDVLKDPNTAPCVNSLTSASDHILRELFTSLFGFIGAGIFAFFATVIFIQAINVEQRYEKIDEKNDRAVGIRDRVFWKEEGIEVRVRLTGITLTKNLLIESALLPNKAIHN</sequence>
<proteinExistence type="predicted"/>
<evidence type="ECO:0000256" key="1">
    <source>
        <dbReference type="ARBA" id="ARBA00004141"/>
    </source>
</evidence>
<gene>
    <name evidence="6" type="ORF">PBRASI_LOCUS1963</name>
</gene>
<dbReference type="GO" id="GO:0016020">
    <property type="term" value="C:membrane"/>
    <property type="evidence" value="ECO:0007669"/>
    <property type="project" value="UniProtKB-SubCell"/>
</dbReference>
<evidence type="ECO:0000256" key="4">
    <source>
        <dbReference type="ARBA" id="ARBA00023136"/>
    </source>
</evidence>
<evidence type="ECO:0000256" key="2">
    <source>
        <dbReference type="ARBA" id="ARBA00022692"/>
    </source>
</evidence>
<evidence type="ECO:0000256" key="3">
    <source>
        <dbReference type="ARBA" id="ARBA00022989"/>
    </source>
</evidence>
<name>A0A9N8ZG53_9GLOM</name>